<dbReference type="InterPro" id="IPR002912">
    <property type="entry name" value="ACT_dom"/>
</dbReference>
<dbReference type="EC" id="2.7.2.4" evidence="14"/>
<dbReference type="Pfam" id="PF22468">
    <property type="entry name" value="ACT_9"/>
    <property type="match status" value="1"/>
</dbReference>
<feature type="binding site" evidence="13">
    <location>
        <begin position="207"/>
        <end position="208"/>
    </location>
    <ligand>
        <name>ATP</name>
        <dbReference type="ChEBI" id="CHEBI:30616"/>
    </ligand>
</feature>
<evidence type="ECO:0000256" key="12">
    <source>
        <dbReference type="ARBA" id="ARBA00047872"/>
    </source>
</evidence>
<evidence type="ECO:0000256" key="7">
    <source>
        <dbReference type="ARBA" id="ARBA00022741"/>
    </source>
</evidence>
<evidence type="ECO:0000256" key="8">
    <source>
        <dbReference type="ARBA" id="ARBA00022777"/>
    </source>
</evidence>
<evidence type="ECO:0000256" key="5">
    <source>
        <dbReference type="ARBA" id="ARBA00010122"/>
    </source>
</evidence>
<dbReference type="Gene3D" id="3.40.1160.10">
    <property type="entry name" value="Acetylglutamate kinase-like"/>
    <property type="match status" value="1"/>
</dbReference>
<comment type="catalytic activity">
    <reaction evidence="12 14">
        <text>L-aspartate + ATP = 4-phospho-L-aspartate + ADP</text>
        <dbReference type="Rhea" id="RHEA:23776"/>
        <dbReference type="ChEBI" id="CHEBI:29991"/>
        <dbReference type="ChEBI" id="CHEBI:30616"/>
        <dbReference type="ChEBI" id="CHEBI:57535"/>
        <dbReference type="ChEBI" id="CHEBI:456216"/>
        <dbReference type="EC" id="2.7.2.4"/>
    </reaction>
</comment>
<dbReference type="InterPro" id="IPR045865">
    <property type="entry name" value="ACT-like_dom_sf"/>
</dbReference>
<evidence type="ECO:0000313" key="18">
    <source>
        <dbReference type="Proteomes" id="UP000287872"/>
    </source>
</evidence>
<evidence type="ECO:0000256" key="13">
    <source>
        <dbReference type="PIRSR" id="PIRSR000726-1"/>
    </source>
</evidence>
<evidence type="ECO:0000256" key="6">
    <source>
        <dbReference type="ARBA" id="ARBA00022679"/>
    </source>
</evidence>
<evidence type="ECO:0000256" key="15">
    <source>
        <dbReference type="RuleBase" id="RU004249"/>
    </source>
</evidence>
<organism evidence="17 18">
    <name type="scientific">Clostridium tagluense</name>
    <dbReference type="NCBI Taxonomy" id="360422"/>
    <lineage>
        <taxon>Bacteria</taxon>
        <taxon>Bacillati</taxon>
        <taxon>Bacillota</taxon>
        <taxon>Clostridia</taxon>
        <taxon>Eubacteriales</taxon>
        <taxon>Clostridiaceae</taxon>
        <taxon>Clostridium</taxon>
    </lineage>
</organism>
<dbReference type="GO" id="GO:0019877">
    <property type="term" value="P:diaminopimelate biosynthetic process"/>
    <property type="evidence" value="ECO:0007669"/>
    <property type="project" value="UniProtKB-KW"/>
</dbReference>
<dbReference type="GO" id="GO:0009089">
    <property type="term" value="P:lysine biosynthetic process via diaminopimelate"/>
    <property type="evidence" value="ECO:0007669"/>
    <property type="project" value="UniProtKB-UniPathway"/>
</dbReference>
<dbReference type="SUPFAM" id="SSF55021">
    <property type="entry name" value="ACT-like"/>
    <property type="match status" value="2"/>
</dbReference>
<reference evidence="17 18" key="1">
    <citation type="submission" date="2018-11" db="EMBL/GenBank/DDBJ databases">
        <title>Genome sequencing and assembly of Clostridium tagluense strain A121.</title>
        <authorList>
            <person name="Murakami T."/>
            <person name="Segawa T."/>
            <person name="Shcherbakova V.A."/>
            <person name="Mori H."/>
            <person name="Yoshimura Y."/>
        </authorList>
    </citation>
    <scope>NUCLEOTIDE SEQUENCE [LARGE SCALE GENOMIC DNA]</scope>
    <source>
        <strain evidence="17 18">A121</strain>
    </source>
</reference>
<sequence>MEVIVAKFGGSSLCDSEQFKKVKDIVLSDNRRAYVVPSAPGKRNSGDYKITDLLYLCHEHVEKSLPFDELFKLIEGRYTILCSELNLSIDILKYLRELKEKIINGASQEYVASRGEYFNGLILAEYLGYEFIDAAEIIVFKKSGRLDEKATYDAVNKRLSVVKKAVIPGFYGASRDGEIRTFSRGGSDITGAIIAKGVWALVYENWTDVSGFLMADPNIVSNPKHIEEVTYKELRELSYMGANVFHEEAIFPVKNNGIPINIRNTNNPLEKGTTILNDKLEVKVGKITGIAGKKDFTVIAIEKTLMNRHIGYLRRILSILENNNVAFEHIPSGIDSVSLVIDDAELDNKLDIILEEIENQCKPDSLIAYPNMALIAVVGEGMIKTKGISSRLFSALSKNDINIRMINQGSSELSIFVGVENEDFENAIRAVYKAFEN</sequence>
<feature type="binding site" evidence="13">
    <location>
        <begin position="7"/>
        <end position="10"/>
    </location>
    <ligand>
        <name>ATP</name>
        <dbReference type="ChEBI" id="CHEBI:30616"/>
    </ligand>
</feature>
<dbReference type="PROSITE" id="PS51671">
    <property type="entry name" value="ACT"/>
    <property type="match status" value="1"/>
</dbReference>
<protein>
    <recommendedName>
        <fullName evidence="14">Aspartokinase</fullName>
        <ecNumber evidence="14">2.7.2.4</ecNumber>
    </recommendedName>
</protein>
<keyword evidence="7 13" id="KW-0547">Nucleotide-binding</keyword>
<evidence type="ECO:0000256" key="2">
    <source>
        <dbReference type="ARBA" id="ARBA00004766"/>
    </source>
</evidence>
<dbReference type="CDD" id="cd04916">
    <property type="entry name" value="ACT_AKiii-YclM-BS_2"/>
    <property type="match status" value="1"/>
</dbReference>
<evidence type="ECO:0000256" key="1">
    <source>
        <dbReference type="ARBA" id="ARBA00003121"/>
    </source>
</evidence>
<dbReference type="Pfam" id="PF00696">
    <property type="entry name" value="AA_kinase"/>
    <property type="match status" value="1"/>
</dbReference>
<dbReference type="Gene3D" id="3.30.2130.10">
    <property type="entry name" value="VC0802-like"/>
    <property type="match status" value="1"/>
</dbReference>
<comment type="pathway">
    <text evidence="4 15">Amino-acid biosynthesis; L-threonine biosynthesis; L-threonine from L-aspartate: step 1/5.</text>
</comment>
<dbReference type="Proteomes" id="UP000287872">
    <property type="component" value="Unassembled WGS sequence"/>
</dbReference>
<evidence type="ECO:0000256" key="4">
    <source>
        <dbReference type="ARBA" id="ARBA00005139"/>
    </source>
</evidence>
<dbReference type="NCBIfam" id="NF006540">
    <property type="entry name" value="PRK09034.1"/>
    <property type="match status" value="1"/>
</dbReference>
<comment type="function">
    <text evidence="1">Catalyzes the phosphorylation of the beta-carboxyl group of aspartic acid with ATP to yield 4-phospho-L-aspartate, which is involved in the branched biosynthetic pathway leading to the biosynthesis of amino acids threonine, isoleucine and methionine.</text>
</comment>
<dbReference type="FunFam" id="3.30.2130.10:FF:000001">
    <property type="entry name" value="Bifunctional aspartokinase/homoserine dehydrogenase"/>
    <property type="match status" value="1"/>
</dbReference>
<comment type="pathway">
    <text evidence="3 15">Amino-acid biosynthesis; L-methionine biosynthesis via de novo pathway; L-homoserine from L-aspartate: step 1/3.</text>
</comment>
<gene>
    <name evidence="17" type="ORF">Ctaglu_15720</name>
</gene>
<comment type="similarity">
    <text evidence="5 14">Belongs to the aspartokinase family.</text>
</comment>
<dbReference type="AlphaFoldDB" id="A0A401UKF2"/>
<dbReference type="EMBL" id="BHYK01000007">
    <property type="protein sequence ID" value="GCD09949.1"/>
    <property type="molecule type" value="Genomic_DNA"/>
</dbReference>
<evidence type="ECO:0000313" key="17">
    <source>
        <dbReference type="EMBL" id="GCD09949.1"/>
    </source>
</evidence>
<dbReference type="NCBIfam" id="TIGR00657">
    <property type="entry name" value="asp_kinases"/>
    <property type="match status" value="1"/>
</dbReference>
<evidence type="ECO:0000256" key="14">
    <source>
        <dbReference type="RuleBase" id="RU003448"/>
    </source>
</evidence>
<dbReference type="PANTHER" id="PTHR21499:SF67">
    <property type="entry name" value="ASPARTOKINASE 3"/>
    <property type="match status" value="1"/>
</dbReference>
<keyword evidence="18" id="KW-1185">Reference proteome</keyword>
<dbReference type="UniPathway" id="UPA00051">
    <property type="reaction ID" value="UER00462"/>
</dbReference>
<feature type="domain" description="ACT" evidence="16">
    <location>
        <begin position="377"/>
        <end position="437"/>
    </location>
</feature>
<evidence type="ECO:0000259" key="16">
    <source>
        <dbReference type="PROSITE" id="PS51671"/>
    </source>
</evidence>
<keyword evidence="8 14" id="KW-0418">Kinase</keyword>
<dbReference type="GO" id="GO:0004072">
    <property type="term" value="F:aspartate kinase activity"/>
    <property type="evidence" value="ECO:0007669"/>
    <property type="project" value="UniProtKB-EC"/>
</dbReference>
<dbReference type="PROSITE" id="PS00324">
    <property type="entry name" value="ASPARTOKINASE"/>
    <property type="match status" value="1"/>
</dbReference>
<dbReference type="InterPro" id="IPR001048">
    <property type="entry name" value="Asp/Glu/Uridylate_kinase"/>
</dbReference>
<keyword evidence="11" id="KW-0457">Lysine biosynthesis</keyword>
<dbReference type="RefSeq" id="WP_373861666.1">
    <property type="nucleotide sequence ID" value="NZ_BHYK01000007.1"/>
</dbReference>
<dbReference type="InterPro" id="IPR054352">
    <property type="entry name" value="ACT_Aspartokinase"/>
</dbReference>
<keyword evidence="15" id="KW-0028">Amino-acid biosynthesis</keyword>
<dbReference type="UniPathway" id="UPA00050">
    <property type="reaction ID" value="UER00461"/>
</dbReference>
<feature type="binding site" evidence="13">
    <location>
        <position position="116"/>
    </location>
    <ligand>
        <name>substrate</name>
    </ligand>
</feature>
<keyword evidence="6 14" id="KW-0808">Transferase</keyword>
<name>A0A401UKF2_9CLOT</name>
<evidence type="ECO:0000256" key="10">
    <source>
        <dbReference type="ARBA" id="ARBA00022915"/>
    </source>
</evidence>
<feature type="binding site" evidence="13">
    <location>
        <position position="51"/>
    </location>
    <ligand>
        <name>substrate</name>
    </ligand>
</feature>
<evidence type="ECO:0000256" key="11">
    <source>
        <dbReference type="ARBA" id="ARBA00023154"/>
    </source>
</evidence>
<keyword evidence="9 13" id="KW-0067">ATP-binding</keyword>
<evidence type="ECO:0000256" key="9">
    <source>
        <dbReference type="ARBA" id="ARBA00022840"/>
    </source>
</evidence>
<evidence type="ECO:0000256" key="3">
    <source>
        <dbReference type="ARBA" id="ARBA00004986"/>
    </source>
</evidence>
<dbReference type="PANTHER" id="PTHR21499">
    <property type="entry name" value="ASPARTATE KINASE"/>
    <property type="match status" value="1"/>
</dbReference>
<dbReference type="PIRSF" id="PIRSF000726">
    <property type="entry name" value="Asp_kin"/>
    <property type="match status" value="1"/>
</dbReference>
<accession>A0A401UKF2</accession>
<comment type="caution">
    <text evidence="17">The sequence shown here is derived from an EMBL/GenBank/DDBJ whole genome shotgun (WGS) entry which is preliminary data.</text>
</comment>
<proteinExistence type="inferred from homology"/>
<dbReference type="InterPro" id="IPR005260">
    <property type="entry name" value="Asp_kin_monofn"/>
</dbReference>
<dbReference type="GO" id="GO:0005829">
    <property type="term" value="C:cytosol"/>
    <property type="evidence" value="ECO:0007669"/>
    <property type="project" value="TreeGrafter"/>
</dbReference>
<dbReference type="UniPathway" id="UPA00034">
    <property type="reaction ID" value="UER00015"/>
</dbReference>
<dbReference type="GO" id="GO:0005524">
    <property type="term" value="F:ATP binding"/>
    <property type="evidence" value="ECO:0007669"/>
    <property type="project" value="UniProtKB-KW"/>
</dbReference>
<dbReference type="InterPro" id="IPR001341">
    <property type="entry name" value="Asp_kinase"/>
</dbReference>
<dbReference type="GO" id="GO:0009090">
    <property type="term" value="P:homoserine biosynthetic process"/>
    <property type="evidence" value="ECO:0007669"/>
    <property type="project" value="TreeGrafter"/>
</dbReference>
<keyword evidence="10" id="KW-0220">Diaminopimelate biosynthesis</keyword>
<dbReference type="SUPFAM" id="SSF53633">
    <property type="entry name" value="Carbamate kinase-like"/>
    <property type="match status" value="1"/>
</dbReference>
<dbReference type="InterPro" id="IPR018042">
    <property type="entry name" value="Aspartate_kinase_CS"/>
</dbReference>
<dbReference type="InterPro" id="IPR036393">
    <property type="entry name" value="AceGlu_kinase-like_sf"/>
</dbReference>
<dbReference type="CDD" id="cd04911">
    <property type="entry name" value="ACT_AKiii-YclM-BS_1"/>
    <property type="match status" value="1"/>
</dbReference>
<comment type="pathway">
    <text evidence="2 15">Amino-acid biosynthesis; L-lysine biosynthesis via DAP pathway; (S)-tetrahydrodipicolinate from L-aspartate: step 1/4.</text>
</comment>
<dbReference type="GO" id="GO:0009088">
    <property type="term" value="P:threonine biosynthetic process"/>
    <property type="evidence" value="ECO:0007669"/>
    <property type="project" value="UniProtKB-UniPathway"/>
</dbReference>